<comment type="caution">
    <text evidence="2">The sequence shown here is derived from an EMBL/GenBank/DDBJ whole genome shotgun (WGS) entry which is preliminary data.</text>
</comment>
<proteinExistence type="predicted"/>
<evidence type="ECO:0000313" key="2">
    <source>
        <dbReference type="EMBL" id="EIM98004.1"/>
    </source>
</evidence>
<gene>
    <name evidence="2" type="ORF">WQE_26305</name>
</gene>
<dbReference type="Proteomes" id="UP000004980">
    <property type="component" value="Unassembled WGS sequence"/>
</dbReference>
<keyword evidence="3" id="KW-1185">Reference proteome</keyword>
<feature type="non-terminal residue" evidence="2">
    <location>
        <position position="1"/>
    </location>
</feature>
<sequence length="355" mass="39593">HLGGSRNWDYRFCWLRDASLTLLALLRGGYPDEARRWRDWLVRSVAGAPSQLQILYTIDGARHVTEWACPWLDGYQGAKPVRFGNDAVGQLQLDVFGEVMNALYLSRRAGLGPDGAAWTLEGELVEHLAQVWHQPDQGIWESRGKPQHYTVSKVMAWVAVDRAIRSAAQFRQDAPVREWEQLRDRIHADVFCHAFRTDLNAFTQVYGGSELDASLLLLPLVGFISPHDPRMQGTVAAIEQHLVTDGLVYRYRAEHAEDGLGQGEGAFLACSFWLADNLFLQGKHDQARALFERLLGLRNDVGLLSEEYDVHSARLVGNFPQAFSHIGLVNTGLTLTRGHVRAGASGNITNANGDE</sequence>
<protein>
    <submittedName>
        <fullName evidence="2">Glycoside hydrolase 15-like protein</fullName>
    </submittedName>
</protein>
<accession>A0ABN0FH41</accession>
<evidence type="ECO:0000259" key="1">
    <source>
        <dbReference type="Pfam" id="PF00723"/>
    </source>
</evidence>
<feature type="domain" description="GH15-like" evidence="1">
    <location>
        <begin position="9"/>
        <end position="332"/>
    </location>
</feature>
<dbReference type="Pfam" id="PF00723">
    <property type="entry name" value="Glyco_hydro_15"/>
    <property type="match status" value="1"/>
</dbReference>
<dbReference type="RefSeq" id="WP_007586323.1">
    <property type="nucleotide sequence ID" value="NZ_AKAU01000135.1"/>
</dbReference>
<dbReference type="EMBL" id="AKAU01000135">
    <property type="protein sequence ID" value="EIM98004.1"/>
    <property type="molecule type" value="Genomic_DNA"/>
</dbReference>
<evidence type="ECO:0000313" key="3">
    <source>
        <dbReference type="Proteomes" id="UP000004980"/>
    </source>
</evidence>
<name>A0ABN0FH41_9BURK</name>
<dbReference type="InterPro" id="IPR008928">
    <property type="entry name" value="6-hairpin_glycosidase_sf"/>
</dbReference>
<dbReference type="InterPro" id="IPR012341">
    <property type="entry name" value="6hp_glycosidase-like_sf"/>
</dbReference>
<dbReference type="PANTHER" id="PTHR31616">
    <property type="entry name" value="TREHALASE"/>
    <property type="match status" value="1"/>
</dbReference>
<dbReference type="SUPFAM" id="SSF48208">
    <property type="entry name" value="Six-hairpin glycosidases"/>
    <property type="match status" value="1"/>
</dbReference>
<dbReference type="Gene3D" id="1.50.10.10">
    <property type="match status" value="1"/>
</dbReference>
<reference evidence="2 3" key="1">
    <citation type="journal article" date="2012" name="J. Bacteriol.">
        <title>Draft Genome Sequence of the Soil Bacterium Burkholderia terrae Strain BS001, Which Interacts with Fungal Surface Structures.</title>
        <authorList>
            <person name="Nazir R."/>
            <person name="Hansen M.A."/>
            <person name="Sorensen S."/>
            <person name="van Elsas J.D."/>
        </authorList>
    </citation>
    <scope>NUCLEOTIDE SEQUENCE [LARGE SCALE GENOMIC DNA]</scope>
    <source>
        <strain evidence="2 3">BS001</strain>
    </source>
</reference>
<organism evidence="2 3">
    <name type="scientific">Paraburkholderia hospita</name>
    <dbReference type="NCBI Taxonomy" id="169430"/>
    <lineage>
        <taxon>Bacteria</taxon>
        <taxon>Pseudomonadati</taxon>
        <taxon>Pseudomonadota</taxon>
        <taxon>Betaproteobacteria</taxon>
        <taxon>Burkholderiales</taxon>
        <taxon>Burkholderiaceae</taxon>
        <taxon>Paraburkholderia</taxon>
    </lineage>
</organism>
<dbReference type="InterPro" id="IPR011613">
    <property type="entry name" value="GH15-like"/>
</dbReference>
<dbReference type="PANTHER" id="PTHR31616:SF0">
    <property type="entry name" value="GLUCAN 1,4-ALPHA-GLUCOSIDASE"/>
    <property type="match status" value="1"/>
</dbReference>